<dbReference type="AlphaFoldDB" id="A0A7X1KPI6"/>
<reference evidence="6 7" key="1">
    <citation type="submission" date="2020-08" db="EMBL/GenBank/DDBJ databases">
        <title>The genome sequence of type strain Novosphingobium piscinae KCTC 42194.</title>
        <authorList>
            <person name="Liu Y."/>
        </authorList>
    </citation>
    <scope>NUCLEOTIDE SEQUENCE [LARGE SCALE GENOMIC DNA]</scope>
    <source>
        <strain evidence="6 7">KCTC 42194</strain>
    </source>
</reference>
<keyword evidence="2" id="KW-0645">Protease</keyword>
<keyword evidence="4" id="KW-0788">Thiol protease</keyword>
<dbReference type="GO" id="GO:0006508">
    <property type="term" value="P:proteolysis"/>
    <property type="evidence" value="ECO:0007669"/>
    <property type="project" value="UniProtKB-KW"/>
</dbReference>
<evidence type="ECO:0000259" key="5">
    <source>
        <dbReference type="PROSITE" id="PS51935"/>
    </source>
</evidence>
<comment type="caution">
    <text evidence="6">The sequence shown here is derived from an EMBL/GenBank/DDBJ whole genome shotgun (WGS) entry which is preliminary data.</text>
</comment>
<evidence type="ECO:0000313" key="6">
    <source>
        <dbReference type="EMBL" id="MBC2668759.1"/>
    </source>
</evidence>
<protein>
    <submittedName>
        <fullName evidence="6">C40 family peptidase</fullName>
    </submittedName>
</protein>
<name>A0A7X1KPI6_9SPHN</name>
<comment type="similarity">
    <text evidence="1">Belongs to the peptidase C40 family.</text>
</comment>
<dbReference type="GO" id="GO:0008234">
    <property type="term" value="F:cysteine-type peptidase activity"/>
    <property type="evidence" value="ECO:0007669"/>
    <property type="project" value="UniProtKB-KW"/>
</dbReference>
<evidence type="ECO:0000256" key="3">
    <source>
        <dbReference type="ARBA" id="ARBA00022801"/>
    </source>
</evidence>
<evidence type="ECO:0000256" key="1">
    <source>
        <dbReference type="ARBA" id="ARBA00007074"/>
    </source>
</evidence>
<dbReference type="InterPro" id="IPR000064">
    <property type="entry name" value="NLP_P60_dom"/>
</dbReference>
<evidence type="ECO:0000256" key="4">
    <source>
        <dbReference type="ARBA" id="ARBA00022807"/>
    </source>
</evidence>
<dbReference type="PROSITE" id="PS51935">
    <property type="entry name" value="NLPC_P60"/>
    <property type="match status" value="1"/>
</dbReference>
<proteinExistence type="inferred from homology"/>
<dbReference type="Proteomes" id="UP000551327">
    <property type="component" value="Unassembled WGS sequence"/>
</dbReference>
<dbReference type="Gene3D" id="3.90.1720.10">
    <property type="entry name" value="endopeptidase domain like (from Nostoc punctiforme)"/>
    <property type="match status" value="1"/>
</dbReference>
<evidence type="ECO:0000256" key="2">
    <source>
        <dbReference type="ARBA" id="ARBA00022670"/>
    </source>
</evidence>
<evidence type="ECO:0000313" key="7">
    <source>
        <dbReference type="Proteomes" id="UP000551327"/>
    </source>
</evidence>
<dbReference type="InterPro" id="IPR038765">
    <property type="entry name" value="Papain-like_cys_pep_sf"/>
</dbReference>
<dbReference type="EMBL" id="JACLAX010000004">
    <property type="protein sequence ID" value="MBC2668759.1"/>
    <property type="molecule type" value="Genomic_DNA"/>
</dbReference>
<keyword evidence="3" id="KW-0378">Hydrolase</keyword>
<dbReference type="RefSeq" id="WP_185678627.1">
    <property type="nucleotide sequence ID" value="NZ_JACLAX010000004.1"/>
</dbReference>
<accession>A0A7X1KPI6</accession>
<gene>
    <name evidence="6" type="ORF">H7F53_06370</name>
</gene>
<feature type="domain" description="NlpC/P60" evidence="5">
    <location>
        <begin position="4"/>
        <end position="144"/>
    </location>
</feature>
<dbReference type="Pfam" id="PF00877">
    <property type="entry name" value="NLPC_P60"/>
    <property type="match status" value="1"/>
</dbReference>
<dbReference type="SUPFAM" id="SSF54001">
    <property type="entry name" value="Cysteine proteinases"/>
    <property type="match status" value="1"/>
</dbReference>
<organism evidence="6 7">
    <name type="scientific">Novosphingobium piscinae</name>
    <dbReference type="NCBI Taxonomy" id="1507448"/>
    <lineage>
        <taxon>Bacteria</taxon>
        <taxon>Pseudomonadati</taxon>
        <taxon>Pseudomonadota</taxon>
        <taxon>Alphaproteobacteria</taxon>
        <taxon>Sphingomonadales</taxon>
        <taxon>Sphingomonadaceae</taxon>
        <taxon>Novosphingobium</taxon>
    </lineage>
</organism>
<sequence length="146" mass="16702">MTEAEARAAIVAEAMSWIDTPYHHHARIKGVGVDCAQLPAAVYHAVGLIPDLQPEYSPQWMLHRDEEQYLAWVRPHAREIERDQLEPGDLVMWKFGRTYSHSAIVIERPTIIHAVNRAGRVELGDMDRDADLISRPSLYFSLFVKD</sequence>
<keyword evidence="7" id="KW-1185">Reference proteome</keyword>